<keyword evidence="5 11" id="KW-0479">Metal-binding</keyword>
<keyword evidence="3 11" id="KW-0349">Heme</keyword>
<dbReference type="InterPro" id="IPR001128">
    <property type="entry name" value="Cyt_P450"/>
</dbReference>
<dbReference type="GO" id="GO:0020037">
    <property type="term" value="F:heme binding"/>
    <property type="evidence" value="ECO:0007669"/>
    <property type="project" value="InterPro"/>
</dbReference>
<comment type="similarity">
    <text evidence="2 12">Belongs to the cytochrome P450 family.</text>
</comment>
<organism evidence="13 14">
    <name type="scientific">Vigna mungo</name>
    <name type="common">Black gram</name>
    <name type="synonym">Phaseolus mungo</name>
    <dbReference type="NCBI Taxonomy" id="3915"/>
    <lineage>
        <taxon>Eukaryota</taxon>
        <taxon>Viridiplantae</taxon>
        <taxon>Streptophyta</taxon>
        <taxon>Embryophyta</taxon>
        <taxon>Tracheophyta</taxon>
        <taxon>Spermatophyta</taxon>
        <taxon>Magnoliopsida</taxon>
        <taxon>eudicotyledons</taxon>
        <taxon>Gunneridae</taxon>
        <taxon>Pentapetalae</taxon>
        <taxon>rosids</taxon>
        <taxon>fabids</taxon>
        <taxon>Fabales</taxon>
        <taxon>Fabaceae</taxon>
        <taxon>Papilionoideae</taxon>
        <taxon>50 kb inversion clade</taxon>
        <taxon>NPAAA clade</taxon>
        <taxon>indigoferoid/millettioid clade</taxon>
        <taxon>Phaseoleae</taxon>
        <taxon>Vigna</taxon>
    </lineage>
</organism>
<dbReference type="EMBL" id="CP144696">
    <property type="protein sequence ID" value="WVZ11527.1"/>
    <property type="molecule type" value="Genomic_DNA"/>
</dbReference>
<evidence type="ECO:0000256" key="8">
    <source>
        <dbReference type="ARBA" id="ARBA00023004"/>
    </source>
</evidence>
<evidence type="ECO:0000313" key="14">
    <source>
        <dbReference type="Proteomes" id="UP001374535"/>
    </source>
</evidence>
<dbReference type="Proteomes" id="UP001374535">
    <property type="component" value="Chromosome 5"/>
</dbReference>
<evidence type="ECO:0000256" key="3">
    <source>
        <dbReference type="ARBA" id="ARBA00022617"/>
    </source>
</evidence>
<keyword evidence="4" id="KW-0812">Transmembrane</keyword>
<evidence type="ECO:0000256" key="7">
    <source>
        <dbReference type="ARBA" id="ARBA00023002"/>
    </source>
</evidence>
<evidence type="ECO:0000256" key="1">
    <source>
        <dbReference type="ARBA" id="ARBA00004167"/>
    </source>
</evidence>
<dbReference type="SUPFAM" id="SSF48264">
    <property type="entry name" value="Cytochrome P450"/>
    <property type="match status" value="1"/>
</dbReference>
<keyword evidence="6" id="KW-1133">Transmembrane helix</keyword>
<proteinExistence type="inferred from homology"/>
<keyword evidence="8 11" id="KW-0408">Iron</keyword>
<dbReference type="Pfam" id="PF00067">
    <property type="entry name" value="p450"/>
    <property type="match status" value="2"/>
</dbReference>
<protein>
    <recommendedName>
        <fullName evidence="15">Cytochrome P450 734A1</fullName>
    </recommendedName>
</protein>
<evidence type="ECO:0008006" key="15">
    <source>
        <dbReference type="Google" id="ProtNLM"/>
    </source>
</evidence>
<dbReference type="PROSITE" id="PS00086">
    <property type="entry name" value="CYTOCHROME_P450"/>
    <property type="match status" value="1"/>
</dbReference>
<evidence type="ECO:0000256" key="4">
    <source>
        <dbReference type="ARBA" id="ARBA00022692"/>
    </source>
</evidence>
<dbReference type="PRINTS" id="PR00463">
    <property type="entry name" value="EP450I"/>
</dbReference>
<accession>A0AAQ3NNB8</accession>
<keyword evidence="9 12" id="KW-0503">Monooxygenase</keyword>
<dbReference type="PANTHER" id="PTHR24282:SF211">
    <property type="entry name" value="CYTOCHROME P450-RELATED"/>
    <property type="match status" value="1"/>
</dbReference>
<dbReference type="GO" id="GO:0005506">
    <property type="term" value="F:iron ion binding"/>
    <property type="evidence" value="ECO:0007669"/>
    <property type="project" value="InterPro"/>
</dbReference>
<dbReference type="PRINTS" id="PR00385">
    <property type="entry name" value="P450"/>
</dbReference>
<keyword evidence="14" id="KW-1185">Reference proteome</keyword>
<dbReference type="InterPro" id="IPR050665">
    <property type="entry name" value="Cytochrome_P450_Monooxygen"/>
</dbReference>
<keyword evidence="10" id="KW-0472">Membrane</keyword>
<evidence type="ECO:0000256" key="6">
    <source>
        <dbReference type="ARBA" id="ARBA00022989"/>
    </source>
</evidence>
<dbReference type="PANTHER" id="PTHR24282">
    <property type="entry name" value="CYTOCHROME P450 FAMILY MEMBER"/>
    <property type="match status" value="1"/>
</dbReference>
<dbReference type="InterPro" id="IPR002401">
    <property type="entry name" value="Cyt_P450_E_grp-I"/>
</dbReference>
<name>A0AAQ3NNB8_VIGMU</name>
<feature type="binding site" description="axial binding residue" evidence="11">
    <location>
        <position position="525"/>
    </location>
    <ligand>
        <name>heme</name>
        <dbReference type="ChEBI" id="CHEBI:30413"/>
    </ligand>
    <ligandPart>
        <name>Fe</name>
        <dbReference type="ChEBI" id="CHEBI:18248"/>
    </ligandPart>
</feature>
<evidence type="ECO:0000313" key="13">
    <source>
        <dbReference type="EMBL" id="WVZ11527.1"/>
    </source>
</evidence>
<comment type="cofactor">
    <cofactor evidence="11">
        <name>heme</name>
        <dbReference type="ChEBI" id="CHEBI:30413"/>
    </cofactor>
</comment>
<dbReference type="AlphaFoldDB" id="A0AAQ3NNB8"/>
<keyword evidence="7 12" id="KW-0560">Oxidoreductase</keyword>
<dbReference type="GO" id="GO:0004497">
    <property type="term" value="F:monooxygenase activity"/>
    <property type="evidence" value="ECO:0007669"/>
    <property type="project" value="UniProtKB-KW"/>
</dbReference>
<comment type="subcellular location">
    <subcellularLocation>
        <location evidence="1">Membrane</location>
        <topology evidence="1">Single-pass membrane protein</topology>
    </subcellularLocation>
</comment>
<evidence type="ECO:0000256" key="10">
    <source>
        <dbReference type="ARBA" id="ARBA00023136"/>
    </source>
</evidence>
<evidence type="ECO:0000256" key="2">
    <source>
        <dbReference type="ARBA" id="ARBA00010617"/>
    </source>
</evidence>
<dbReference type="InterPro" id="IPR036396">
    <property type="entry name" value="Cyt_P450_sf"/>
</dbReference>
<evidence type="ECO:0000256" key="9">
    <source>
        <dbReference type="ARBA" id="ARBA00023033"/>
    </source>
</evidence>
<gene>
    <name evidence="13" type="ORF">V8G54_016057</name>
</gene>
<dbReference type="GO" id="GO:0016020">
    <property type="term" value="C:membrane"/>
    <property type="evidence" value="ECO:0007669"/>
    <property type="project" value="UniProtKB-SubCell"/>
</dbReference>
<dbReference type="GO" id="GO:0016705">
    <property type="term" value="F:oxidoreductase activity, acting on paired donors, with incorporation or reduction of molecular oxygen"/>
    <property type="evidence" value="ECO:0007669"/>
    <property type="project" value="InterPro"/>
</dbReference>
<dbReference type="InterPro" id="IPR017972">
    <property type="entry name" value="Cyt_P450_CS"/>
</dbReference>
<sequence length="579" mass="66230">MSLLLGAVVLLVFLAVKFLYANLWVPRRTERHFKKQGIGGPGYCPFVGNSSEIRRLYAEAKSETTPAFEHDNILRRVVPFYERWSRAHGKTFLYWFGSTPRLAITEPDMIKEVLTNTRGEYGKVPYNPQSKLLFGQGLVGLEGEQWALHRRIINLAFNLELVKGWVPDIVASVTKMVEKWEDQRGGKDEFEIEVHRELHDLSADVISRTAFGSSYEEGKHIFNLQEQQMDLFSQAIRSVYIPGFRISTLQMEATTLSQGEFSVTEFFTKLRIIWDELDSFRPDPVCICKSKCSCTVSSILSQRKHEDRAMQLLRGLNSQYLPTRKNRERWRLEKETRESILKLIETKSNTGENARNVLISLMCSYKNEVGGEEKLGVEEIIDECKTIYFAGKETTANLLTWTLLLLAKHQEWQSKAREEVLRVIGHNQLPVADNLSDLKIVSMIINETLRLYPPAVMLMRQASKDVMLGSINVPAKTQLYLALTAVHHDREIWGEDCHNFNPTRFSEPRKHLAAFIPFGLGPRTCVGQNLAMVEAKIALSLIIQSYSFVLSPNYVHAPVLFITLQPQSGAQIIFRRISY</sequence>
<evidence type="ECO:0000256" key="12">
    <source>
        <dbReference type="RuleBase" id="RU000461"/>
    </source>
</evidence>
<dbReference type="Gene3D" id="1.10.630.10">
    <property type="entry name" value="Cytochrome P450"/>
    <property type="match status" value="2"/>
</dbReference>
<reference evidence="13 14" key="1">
    <citation type="journal article" date="2023" name="Life. Sci Alliance">
        <title>Evolutionary insights into 3D genome organization and epigenetic landscape of Vigna mungo.</title>
        <authorList>
            <person name="Junaid A."/>
            <person name="Singh B."/>
            <person name="Bhatia S."/>
        </authorList>
    </citation>
    <scope>NUCLEOTIDE SEQUENCE [LARGE SCALE GENOMIC DNA]</scope>
    <source>
        <strain evidence="13">Urdbean</strain>
    </source>
</reference>
<evidence type="ECO:0000256" key="5">
    <source>
        <dbReference type="ARBA" id="ARBA00022723"/>
    </source>
</evidence>
<evidence type="ECO:0000256" key="11">
    <source>
        <dbReference type="PIRSR" id="PIRSR602401-1"/>
    </source>
</evidence>